<dbReference type="Proteomes" id="UP000501692">
    <property type="component" value="Plasmid pA1254_2"/>
</dbReference>
<keyword evidence="3" id="KW-0614">Plasmid</keyword>
<evidence type="ECO:0000259" key="2">
    <source>
        <dbReference type="Pfam" id="PF18821"/>
    </source>
</evidence>
<dbReference type="EMBL" id="CP049808">
    <property type="protein sequence ID" value="QIT19995.1"/>
    <property type="molecule type" value="Genomic_DNA"/>
</dbReference>
<dbReference type="PANTHER" id="PTHR39206:SF1">
    <property type="entry name" value="SLL8004 PROTEIN"/>
    <property type="match status" value="1"/>
</dbReference>
<proteinExistence type="predicted"/>
<dbReference type="AlphaFoldDB" id="A0A6H0G043"/>
<evidence type="ECO:0000313" key="4">
    <source>
        <dbReference type="Proteomes" id="UP000501692"/>
    </source>
</evidence>
<dbReference type="PANTHER" id="PTHR39206">
    <property type="entry name" value="SLL8004 PROTEIN"/>
    <property type="match status" value="1"/>
</dbReference>
<evidence type="ECO:0000256" key="1">
    <source>
        <dbReference type="SAM" id="MobiDB-lite"/>
    </source>
</evidence>
<geneLocation type="plasmid" evidence="4">
    <name>pa1254_2</name>
</geneLocation>
<gene>
    <name evidence="3" type="ORF">G8E09_19490</name>
</gene>
<evidence type="ECO:0000313" key="3">
    <source>
        <dbReference type="EMBL" id="QIT19995.1"/>
    </source>
</evidence>
<feature type="compositionally biased region" description="Basic and acidic residues" evidence="1">
    <location>
        <begin position="995"/>
        <end position="1007"/>
    </location>
</feature>
<name>A0A6H0G043_ACIPI</name>
<accession>A0A6H0G043</accession>
<feature type="region of interest" description="Disordered" evidence="1">
    <location>
        <begin position="971"/>
        <end position="1007"/>
    </location>
</feature>
<reference evidence="3 4" key="1">
    <citation type="submission" date="2020-03" db="EMBL/GenBank/DDBJ databases">
        <authorList>
            <person name="Zhang L."/>
            <person name="Han X."/>
            <person name="Chen Y."/>
            <person name="Yu Y."/>
        </authorList>
    </citation>
    <scope>NUCLEOTIDE SEQUENCE [LARGE SCALE GENOMIC DNA]</scope>
    <source>
        <strain evidence="3 4">A1254</strain>
        <plasmid evidence="4">pa1254_2</plasmid>
    </source>
</reference>
<protein>
    <recommendedName>
        <fullName evidence="2">Large polyvalent protein-associated domain-containing protein</fullName>
    </recommendedName>
</protein>
<feature type="domain" description="Large polyvalent protein-associated" evidence="2">
    <location>
        <begin position="605"/>
        <end position="687"/>
    </location>
</feature>
<organism evidence="3 4">
    <name type="scientific">Acinetobacter pittii</name>
    <name type="common">Acinetobacter genomosp. 3</name>
    <dbReference type="NCBI Taxonomy" id="48296"/>
    <lineage>
        <taxon>Bacteria</taxon>
        <taxon>Pseudomonadati</taxon>
        <taxon>Pseudomonadota</taxon>
        <taxon>Gammaproteobacteria</taxon>
        <taxon>Moraxellales</taxon>
        <taxon>Moraxellaceae</taxon>
        <taxon>Acinetobacter</taxon>
        <taxon>Acinetobacter calcoaceticus/baumannii complex</taxon>
    </lineage>
</organism>
<dbReference type="Pfam" id="PF18821">
    <property type="entry name" value="LPD7"/>
    <property type="match status" value="1"/>
</dbReference>
<dbReference type="InterPro" id="IPR040677">
    <property type="entry name" value="LPD7"/>
</dbReference>
<sequence>MESTLSGKSILTRYKTAKENGYSISTYYVGLDSLKMHQDRVKNRVKLGGHDIDSKLIEKRFNSSKDNLYKAMEISDQVVIYDNSDITINRSAIINNKIKLMSVHSNKHWVNDIVTNYNMDKDLNIVVQLEQPIKAKDGANMANENVINTNTEINANAVLDAASKNFHRDTVKELSDLVKDIQAQGATVKGNYDEKNLTINLNAYDAEKGTPLLNLSTKKMSGEILVNAIQTKDEFLFQYNTDSKSMDKALIVEQVDVQKREYAFNQDLDAKSYFDKNVQEQLEKLGFKTGTEFQNTKDIYMVSLTKQGSNADYITSLINTPNGRNLSVTEFSEVKNQENVLNTNNAFIFNQSEIEKGQINFDTKAFILAASDKNSERSERSLFNTNDLSILNAQKDNVISNGTNMASVIVVDTAKDRYSIDANLNVVDYKKDGKEQENTTTKNQLINETELNISKPKEQHFTERLSSIHHHYSSVLSGENIGDIKKGSFVYAVNPQTFETQQYKFNESYNMTSVTKLPLLGVSVFDKDKNDYVLAADLQPKEVVTKPLDKAEIKELVTENQKLEQRLGINHEVKQQLGFEETLPASVKGSYLVQEHKNLLDKTYSFYDKSDTKLPAFESNKNTLETTKEDHRTISAMIQVAKSQNWNSVKITGTEEFRREAWLQASLAGIEVKGYKPKENDLMELKARNELLEKNTIVGFTKEQELIKEPTTTNKEQIGTTESVNAAPRTGLSATAEYSDKTVEPESKAAKDFTISGKINDFGYAPYPDKPNSNSFFVEVTKDDGTTTKAWGLALADQLSKNDLIKGDTVNLHKLDGEKTDVSLPTKVKDANGNVSGIQEKIYTVQAWNIDVIEKVSERPAPNTDKGLTKDDHKEIEKNQYKLTEKQISFFANKLVHDDTFASKFSVAGESYQAFESRISKNLHDENKVKEYSKYLQSMGLMKEDHKANLQSNLSKLGAKPEIQERILKTFDNATNSPTGARTIEQAKPQSVEITKQKSNDSKERER</sequence>